<evidence type="ECO:0000256" key="2">
    <source>
        <dbReference type="SAM" id="Phobius"/>
    </source>
</evidence>
<sequence>MSTERLSNILREIADEARPVPLAEAAMARTRRVQVRRTAVAAFAAVVVLAAGIIGTVNVWGGGKGAPDPAASRSSTVPSPSESEETPDGIVPTEYDGTFYYLESFAGGARLLSWRPASRPEVVLTGNSLILVTANVSPDGRWLSWIDERNKLMLRDLATGTQRELMDYDPDDVLCREPTWSITSHQLLVASPEARLGIFDITTDTFTSLGFDVDGCHPRPAERPGGGSAVELHVTYFDMAEQTVVEVDADGDPVAETPFEVPGRGVTDMPTGGGDGEYYCFQTGEAGGPGGDAARGNGCDTVGEPGDPGRVTRDPGAGKLLQVSAGMARKEVDGVRILTPHIFAGELESGEFVEEAPDLAEAWLIAFVPAD</sequence>
<dbReference type="RefSeq" id="WP_184791868.1">
    <property type="nucleotide sequence ID" value="NZ_BONT01000055.1"/>
</dbReference>
<keyword evidence="4" id="KW-1185">Reference proteome</keyword>
<feature type="region of interest" description="Disordered" evidence="1">
    <location>
        <begin position="65"/>
        <end position="90"/>
    </location>
</feature>
<keyword evidence="2" id="KW-0812">Transmembrane</keyword>
<evidence type="ECO:0000313" key="4">
    <source>
        <dbReference type="Proteomes" id="UP000548476"/>
    </source>
</evidence>
<name>A0A841FYY4_9ACTN</name>
<dbReference type="EMBL" id="JACHGT010000019">
    <property type="protein sequence ID" value="MBB6038928.1"/>
    <property type="molecule type" value="Genomic_DNA"/>
</dbReference>
<keyword evidence="2" id="KW-0472">Membrane</keyword>
<keyword evidence="2" id="KW-1133">Transmembrane helix</keyword>
<evidence type="ECO:0008006" key="5">
    <source>
        <dbReference type="Google" id="ProtNLM"/>
    </source>
</evidence>
<dbReference type="Gene3D" id="2.120.10.30">
    <property type="entry name" value="TolB, C-terminal domain"/>
    <property type="match status" value="1"/>
</dbReference>
<dbReference type="InterPro" id="IPR011042">
    <property type="entry name" value="6-blade_b-propeller_TolB-like"/>
</dbReference>
<feature type="transmembrane region" description="Helical" evidence="2">
    <location>
        <begin position="39"/>
        <end position="60"/>
    </location>
</feature>
<dbReference type="Proteomes" id="UP000548476">
    <property type="component" value="Unassembled WGS sequence"/>
</dbReference>
<dbReference type="AlphaFoldDB" id="A0A841FYY4"/>
<gene>
    <name evidence="3" type="ORF">HNR73_006817</name>
</gene>
<reference evidence="3 4" key="1">
    <citation type="submission" date="2020-08" db="EMBL/GenBank/DDBJ databases">
        <title>Genomic Encyclopedia of Type Strains, Phase IV (KMG-IV): sequencing the most valuable type-strain genomes for metagenomic binning, comparative biology and taxonomic classification.</title>
        <authorList>
            <person name="Goeker M."/>
        </authorList>
    </citation>
    <scope>NUCLEOTIDE SEQUENCE [LARGE SCALE GENOMIC DNA]</scope>
    <source>
        <strain evidence="3 4">YIM 65646</strain>
    </source>
</reference>
<dbReference type="SUPFAM" id="SSF82171">
    <property type="entry name" value="DPP6 N-terminal domain-like"/>
    <property type="match status" value="1"/>
</dbReference>
<feature type="compositionally biased region" description="Low complexity" evidence="1">
    <location>
        <begin position="72"/>
        <end position="81"/>
    </location>
</feature>
<evidence type="ECO:0000256" key="1">
    <source>
        <dbReference type="SAM" id="MobiDB-lite"/>
    </source>
</evidence>
<proteinExistence type="predicted"/>
<evidence type="ECO:0000313" key="3">
    <source>
        <dbReference type="EMBL" id="MBB6038928.1"/>
    </source>
</evidence>
<accession>A0A841FYY4</accession>
<comment type="caution">
    <text evidence="3">The sequence shown here is derived from an EMBL/GenBank/DDBJ whole genome shotgun (WGS) entry which is preliminary data.</text>
</comment>
<organism evidence="3 4">
    <name type="scientific">Phytomonospora endophytica</name>
    <dbReference type="NCBI Taxonomy" id="714109"/>
    <lineage>
        <taxon>Bacteria</taxon>
        <taxon>Bacillati</taxon>
        <taxon>Actinomycetota</taxon>
        <taxon>Actinomycetes</taxon>
        <taxon>Micromonosporales</taxon>
        <taxon>Micromonosporaceae</taxon>
        <taxon>Phytomonospora</taxon>
    </lineage>
</organism>
<protein>
    <recommendedName>
        <fullName evidence="5">WD40 repeat domain-containing protein</fullName>
    </recommendedName>
</protein>